<evidence type="ECO:0000313" key="3">
    <source>
        <dbReference type="Proteomes" id="UP000053766"/>
    </source>
</evidence>
<proteinExistence type="predicted"/>
<evidence type="ECO:0000313" key="2">
    <source>
        <dbReference type="EMBL" id="KJH47996.1"/>
    </source>
</evidence>
<dbReference type="OrthoDB" id="71227at2759"/>
<organism evidence="2 3">
    <name type="scientific">Dictyocaulus viviparus</name>
    <name type="common">Bovine lungworm</name>
    <dbReference type="NCBI Taxonomy" id="29172"/>
    <lineage>
        <taxon>Eukaryota</taxon>
        <taxon>Metazoa</taxon>
        <taxon>Ecdysozoa</taxon>
        <taxon>Nematoda</taxon>
        <taxon>Chromadorea</taxon>
        <taxon>Rhabditida</taxon>
        <taxon>Rhabditina</taxon>
        <taxon>Rhabditomorpha</taxon>
        <taxon>Strongyloidea</taxon>
        <taxon>Metastrongylidae</taxon>
        <taxon>Dictyocaulus</taxon>
    </lineage>
</organism>
<name>A0A0D8Y069_DICVI</name>
<gene>
    <name evidence="2" type="ORF">DICVIV_05931</name>
</gene>
<dbReference type="EMBL" id="KN716285">
    <property type="protein sequence ID" value="KJH47996.1"/>
    <property type="molecule type" value="Genomic_DNA"/>
</dbReference>
<reference evidence="2 3" key="1">
    <citation type="submission" date="2013-11" db="EMBL/GenBank/DDBJ databases">
        <title>Draft genome of the bovine lungworm Dictyocaulus viviparus.</title>
        <authorList>
            <person name="Mitreva M."/>
        </authorList>
    </citation>
    <scope>NUCLEOTIDE SEQUENCE [LARGE SCALE GENOMIC DNA]</scope>
    <source>
        <strain evidence="2 3">HannoverDv2000</strain>
    </source>
</reference>
<accession>A0A0D8Y069</accession>
<sequence length="71" mass="8573">MTLLDNEENYTGLPYRVLWLALTKDRYCTFLKLTIEQWRSKMKQTHLENCTPSPKPIQTKWRKPRGKKYQG</sequence>
<dbReference type="Proteomes" id="UP000053766">
    <property type="component" value="Unassembled WGS sequence"/>
</dbReference>
<reference evidence="3" key="2">
    <citation type="journal article" date="2016" name="Sci. Rep.">
        <title>Dictyocaulus viviparus genome, variome and transcriptome elucidate lungworm biology and support future intervention.</title>
        <authorList>
            <person name="McNulty S.N."/>
            <person name="Strube C."/>
            <person name="Rosa B.A."/>
            <person name="Martin J.C."/>
            <person name="Tyagi R."/>
            <person name="Choi Y.J."/>
            <person name="Wang Q."/>
            <person name="Hallsworth Pepin K."/>
            <person name="Zhang X."/>
            <person name="Ozersky P."/>
            <person name="Wilson R.K."/>
            <person name="Sternberg P.W."/>
            <person name="Gasser R.B."/>
            <person name="Mitreva M."/>
        </authorList>
    </citation>
    <scope>NUCLEOTIDE SEQUENCE [LARGE SCALE GENOMIC DNA]</scope>
    <source>
        <strain evidence="3">HannoverDv2000</strain>
    </source>
</reference>
<dbReference type="AlphaFoldDB" id="A0A0D8Y069"/>
<keyword evidence="3" id="KW-1185">Reference proteome</keyword>
<feature type="compositionally biased region" description="Basic residues" evidence="1">
    <location>
        <begin position="60"/>
        <end position="71"/>
    </location>
</feature>
<protein>
    <submittedName>
        <fullName evidence="2">Uncharacterized protein</fullName>
    </submittedName>
</protein>
<evidence type="ECO:0000256" key="1">
    <source>
        <dbReference type="SAM" id="MobiDB-lite"/>
    </source>
</evidence>
<feature type="region of interest" description="Disordered" evidence="1">
    <location>
        <begin position="45"/>
        <end position="71"/>
    </location>
</feature>